<dbReference type="PANTHER" id="PTHR11895">
    <property type="entry name" value="TRANSAMIDASE"/>
    <property type="match status" value="1"/>
</dbReference>
<dbReference type="AlphaFoldDB" id="A0A250J411"/>
<reference evidence="3 4" key="1">
    <citation type="submission" date="2017-06" db="EMBL/GenBank/DDBJ databases">
        <title>Sequencing and comparative analysis of myxobacterial genomes.</title>
        <authorList>
            <person name="Rupp O."/>
            <person name="Goesmann A."/>
            <person name="Sogaard-Andersen L."/>
        </authorList>
    </citation>
    <scope>NUCLEOTIDE SEQUENCE [LARGE SCALE GENOMIC DNA]</scope>
    <source>
        <strain evidence="3 4">DSM 52655</strain>
    </source>
</reference>
<dbReference type="SUPFAM" id="SSF75304">
    <property type="entry name" value="Amidase signature (AS) enzymes"/>
    <property type="match status" value="1"/>
</dbReference>
<dbReference type="KEGG" id="cfus:CYFUS_003650"/>
<dbReference type="InterPro" id="IPR023631">
    <property type="entry name" value="Amidase_dom"/>
</dbReference>
<evidence type="ECO:0000313" key="4">
    <source>
        <dbReference type="Proteomes" id="UP000217257"/>
    </source>
</evidence>
<gene>
    <name evidence="3" type="ORF">CYFUS_003650</name>
</gene>
<sequence>MLDSPPMAIQGYDTFDATDLAGLVRTKQVHPSELVEEVITRIESINPRLNAVVHTMYEKARKAAAGPLPEGPFAGVPFLVKDLDGYLKDEPFTAGCRALVGFVPDHDAELIARYRRAGLNFVAKTSTPELGILGVTESALRGPTRSPWNPEHTPGGSSGGSAVCVAARVVPMAHGGDGGGSIRIPASACGLFGLKPTRARNPVGPDSGEGWNGFVQQHVLTRSVRDSAAMLDVTQGTESGAPYVAPPVARPFLQEVGVPPGRLRIAFSPRSLLGRDVHPDCVAAVQDAVKLCQELGHELVEDAPVFPRDELVRSYFIVVSASVAYFLKVIGEYRRRPLEPGDVEPATWALGQLGNILTAAEFQAAREAIHAAGRITAAFHSRYDVFLDATLAYPPSRVGELALKPLELAALTALRKLPLKPLFTKLIDELGANALERTPNTQLFNMTGQPAMSVPLYWNPAGLPIGVQFAARFGDEATLIRLASQLEQARPWKDRQPLVKSRG</sequence>
<organism evidence="3 4">
    <name type="scientific">Cystobacter fuscus</name>
    <dbReference type="NCBI Taxonomy" id="43"/>
    <lineage>
        <taxon>Bacteria</taxon>
        <taxon>Pseudomonadati</taxon>
        <taxon>Myxococcota</taxon>
        <taxon>Myxococcia</taxon>
        <taxon>Myxococcales</taxon>
        <taxon>Cystobacterineae</taxon>
        <taxon>Archangiaceae</taxon>
        <taxon>Cystobacter</taxon>
    </lineage>
</organism>
<dbReference type="EMBL" id="CP022098">
    <property type="protein sequence ID" value="ATB38217.1"/>
    <property type="molecule type" value="Genomic_DNA"/>
</dbReference>
<protein>
    <submittedName>
        <fullName evidence="3">Amidase</fullName>
    </submittedName>
</protein>
<dbReference type="PROSITE" id="PS00571">
    <property type="entry name" value="AMIDASES"/>
    <property type="match status" value="1"/>
</dbReference>
<evidence type="ECO:0000256" key="1">
    <source>
        <dbReference type="ARBA" id="ARBA00009199"/>
    </source>
</evidence>
<dbReference type="InterPro" id="IPR000120">
    <property type="entry name" value="Amidase"/>
</dbReference>
<proteinExistence type="inferred from homology"/>
<dbReference type="Pfam" id="PF01425">
    <property type="entry name" value="Amidase"/>
    <property type="match status" value="1"/>
</dbReference>
<comment type="similarity">
    <text evidence="1">Belongs to the amidase family.</text>
</comment>
<dbReference type="InterPro" id="IPR020556">
    <property type="entry name" value="Amidase_CS"/>
</dbReference>
<name>A0A250J411_9BACT</name>
<feature type="domain" description="Amidase" evidence="2">
    <location>
        <begin position="33"/>
        <end position="479"/>
    </location>
</feature>
<dbReference type="InterPro" id="IPR036928">
    <property type="entry name" value="AS_sf"/>
</dbReference>
<evidence type="ECO:0000313" key="3">
    <source>
        <dbReference type="EMBL" id="ATB38217.1"/>
    </source>
</evidence>
<dbReference type="GO" id="GO:0003824">
    <property type="term" value="F:catalytic activity"/>
    <property type="evidence" value="ECO:0007669"/>
    <property type="project" value="InterPro"/>
</dbReference>
<dbReference type="PANTHER" id="PTHR11895:SF7">
    <property type="entry name" value="GLUTAMYL-TRNA(GLN) AMIDOTRANSFERASE SUBUNIT A, MITOCHONDRIAL"/>
    <property type="match status" value="1"/>
</dbReference>
<accession>A0A250J411</accession>
<dbReference type="Proteomes" id="UP000217257">
    <property type="component" value="Chromosome"/>
</dbReference>
<evidence type="ECO:0000259" key="2">
    <source>
        <dbReference type="Pfam" id="PF01425"/>
    </source>
</evidence>
<dbReference type="Gene3D" id="3.90.1300.10">
    <property type="entry name" value="Amidase signature (AS) domain"/>
    <property type="match status" value="1"/>
</dbReference>